<dbReference type="PROSITE" id="PS50109">
    <property type="entry name" value="HIS_KIN"/>
    <property type="match status" value="1"/>
</dbReference>
<evidence type="ECO:0000256" key="5">
    <source>
        <dbReference type="ARBA" id="ARBA00022679"/>
    </source>
</evidence>
<dbReference type="SMART" id="SM00388">
    <property type="entry name" value="HisKA"/>
    <property type="match status" value="1"/>
</dbReference>
<dbReference type="CDD" id="cd00082">
    <property type="entry name" value="HisKA"/>
    <property type="match status" value="1"/>
</dbReference>
<feature type="transmembrane region" description="Helical" evidence="11">
    <location>
        <begin position="180"/>
        <end position="202"/>
    </location>
</feature>
<dbReference type="SUPFAM" id="SSF55874">
    <property type="entry name" value="ATPase domain of HSP90 chaperone/DNA topoisomerase II/histidine kinase"/>
    <property type="match status" value="1"/>
</dbReference>
<protein>
    <recommendedName>
        <fullName evidence="3">histidine kinase</fullName>
        <ecNumber evidence="3">2.7.13.3</ecNumber>
    </recommendedName>
</protein>
<dbReference type="SMART" id="SM00304">
    <property type="entry name" value="HAMP"/>
    <property type="match status" value="1"/>
</dbReference>
<evidence type="ECO:0000256" key="6">
    <source>
        <dbReference type="ARBA" id="ARBA00022692"/>
    </source>
</evidence>
<dbReference type="GO" id="GO:0005886">
    <property type="term" value="C:plasma membrane"/>
    <property type="evidence" value="ECO:0007669"/>
    <property type="project" value="TreeGrafter"/>
</dbReference>
<comment type="subcellular location">
    <subcellularLocation>
        <location evidence="2">Membrane</location>
    </subcellularLocation>
</comment>
<evidence type="ECO:0000259" key="12">
    <source>
        <dbReference type="PROSITE" id="PS50109"/>
    </source>
</evidence>
<dbReference type="PROSITE" id="PS50885">
    <property type="entry name" value="HAMP"/>
    <property type="match status" value="1"/>
</dbReference>
<dbReference type="RefSeq" id="WP_061123138.1">
    <property type="nucleotide sequence ID" value="NZ_FCOF02000004.1"/>
</dbReference>
<dbReference type="Gene3D" id="1.10.287.130">
    <property type="match status" value="1"/>
</dbReference>
<dbReference type="InterPro" id="IPR036890">
    <property type="entry name" value="HATPase_C_sf"/>
</dbReference>
<dbReference type="AlphaFoldDB" id="A0A157ZSZ0"/>
<proteinExistence type="predicted"/>
<evidence type="ECO:0000256" key="9">
    <source>
        <dbReference type="ARBA" id="ARBA00023012"/>
    </source>
</evidence>
<dbReference type="OrthoDB" id="9804645at2"/>
<dbReference type="InterPro" id="IPR003661">
    <property type="entry name" value="HisK_dim/P_dom"/>
</dbReference>
<keyword evidence="8 11" id="KW-1133">Transmembrane helix</keyword>
<dbReference type="InterPro" id="IPR036097">
    <property type="entry name" value="HisK_dim/P_sf"/>
</dbReference>
<dbReference type="PANTHER" id="PTHR45436:SF5">
    <property type="entry name" value="SENSOR HISTIDINE KINASE TRCS"/>
    <property type="match status" value="1"/>
</dbReference>
<dbReference type="InterPro" id="IPR003594">
    <property type="entry name" value="HATPase_dom"/>
</dbReference>
<dbReference type="InterPro" id="IPR003660">
    <property type="entry name" value="HAMP_dom"/>
</dbReference>
<gene>
    <name evidence="14" type="ORF">AWB75_01156</name>
</gene>
<organism evidence="14 15">
    <name type="scientific">Caballeronia catudaia</name>
    <dbReference type="NCBI Taxonomy" id="1777136"/>
    <lineage>
        <taxon>Bacteria</taxon>
        <taxon>Pseudomonadati</taxon>
        <taxon>Pseudomonadota</taxon>
        <taxon>Betaproteobacteria</taxon>
        <taxon>Burkholderiales</taxon>
        <taxon>Burkholderiaceae</taxon>
        <taxon>Caballeronia</taxon>
    </lineage>
</organism>
<dbReference type="PRINTS" id="PR00344">
    <property type="entry name" value="BCTRLSENSOR"/>
</dbReference>
<comment type="catalytic activity">
    <reaction evidence="1">
        <text>ATP + protein L-histidine = ADP + protein N-phospho-L-histidine.</text>
        <dbReference type="EC" id="2.7.13.3"/>
    </reaction>
</comment>
<sequence length="507" mass="54713">MKLTLSQRLFAVFCVLLLACCGASAWLQIRASDLREKEVIQSLSRGLAAHIARDGALADAKDIDAPAVRRLFNQLMVVNPSVEVYLLDDTGHIRADDAPPGHLKRDRVDLAPVRRFLDGDPLPIPGDDPRSNDARKVFSAAPLAAPGKAPFGYVYVVLLGEEHDVLAAKASASAVLRTTLASMGLVTLLGLVAGVVAFGLVTRPLRRLTDAMRKFDARGAPAEPPLSSTLHIDKADERDEIVVLESAFAQMAERIGEQWRELGRQDRERREMVANISHDLRTPLSSLHGYLETLSLKSDTLADAERRRYLSIALAQSAKVGHLAQSLFELAKLEHGMVAPESEPFSLTDLVQDVFEKFELPAQSRGVQLVADIAPRLPNVMADLGMIERVLTNLLDNAIRHTPAQGTVSVTLAQAGEPAESVTVTISDTGSGIPPDMRDALFQRPFASGGVHRGGLGLLIVQRMLQLHGSQIRLIDTAGTGTAFRFDLPAAVTQTGNGAPQIRGPHG</sequence>
<dbReference type="EMBL" id="FCOF02000004">
    <property type="protein sequence ID" value="SAK48599.1"/>
    <property type="molecule type" value="Genomic_DNA"/>
</dbReference>
<dbReference type="PANTHER" id="PTHR45436">
    <property type="entry name" value="SENSOR HISTIDINE KINASE YKOH"/>
    <property type="match status" value="1"/>
</dbReference>
<dbReference type="Gene3D" id="3.30.565.10">
    <property type="entry name" value="Histidine kinase-like ATPase, C-terminal domain"/>
    <property type="match status" value="1"/>
</dbReference>
<evidence type="ECO:0000313" key="14">
    <source>
        <dbReference type="EMBL" id="SAK48599.1"/>
    </source>
</evidence>
<evidence type="ECO:0000256" key="3">
    <source>
        <dbReference type="ARBA" id="ARBA00012438"/>
    </source>
</evidence>
<dbReference type="InterPro" id="IPR004358">
    <property type="entry name" value="Sig_transdc_His_kin-like_C"/>
</dbReference>
<feature type="domain" description="Histidine kinase" evidence="12">
    <location>
        <begin position="275"/>
        <end position="492"/>
    </location>
</feature>
<keyword evidence="6 11" id="KW-0812">Transmembrane</keyword>
<accession>A0A157ZSZ0</accession>
<dbReference type="CDD" id="cd06225">
    <property type="entry name" value="HAMP"/>
    <property type="match status" value="1"/>
</dbReference>
<dbReference type="Pfam" id="PF00672">
    <property type="entry name" value="HAMP"/>
    <property type="match status" value="1"/>
</dbReference>
<dbReference type="GO" id="GO:0000155">
    <property type="term" value="F:phosphorelay sensor kinase activity"/>
    <property type="evidence" value="ECO:0007669"/>
    <property type="project" value="InterPro"/>
</dbReference>
<dbReference type="Pfam" id="PF00512">
    <property type="entry name" value="HisKA"/>
    <property type="match status" value="1"/>
</dbReference>
<evidence type="ECO:0000256" key="4">
    <source>
        <dbReference type="ARBA" id="ARBA00022553"/>
    </source>
</evidence>
<evidence type="ECO:0000256" key="7">
    <source>
        <dbReference type="ARBA" id="ARBA00022777"/>
    </source>
</evidence>
<feature type="domain" description="HAMP" evidence="13">
    <location>
        <begin position="199"/>
        <end position="260"/>
    </location>
</feature>
<evidence type="ECO:0000259" key="13">
    <source>
        <dbReference type="PROSITE" id="PS50885"/>
    </source>
</evidence>
<name>A0A157ZSZ0_9BURK</name>
<dbReference type="PROSITE" id="PS51257">
    <property type="entry name" value="PROKAR_LIPOPROTEIN"/>
    <property type="match status" value="1"/>
</dbReference>
<keyword evidence="9" id="KW-0902">Two-component regulatory system</keyword>
<dbReference type="SMART" id="SM00387">
    <property type="entry name" value="HATPase_c"/>
    <property type="match status" value="1"/>
</dbReference>
<evidence type="ECO:0000256" key="1">
    <source>
        <dbReference type="ARBA" id="ARBA00000085"/>
    </source>
</evidence>
<keyword evidence="10 11" id="KW-0472">Membrane</keyword>
<evidence type="ECO:0000313" key="15">
    <source>
        <dbReference type="Proteomes" id="UP000054870"/>
    </source>
</evidence>
<dbReference type="SUPFAM" id="SSF47384">
    <property type="entry name" value="Homodimeric domain of signal transducing histidine kinase"/>
    <property type="match status" value="1"/>
</dbReference>
<dbReference type="EC" id="2.7.13.3" evidence="3"/>
<dbReference type="Gene3D" id="6.10.340.10">
    <property type="match status" value="1"/>
</dbReference>
<reference evidence="14" key="1">
    <citation type="submission" date="2016-01" db="EMBL/GenBank/DDBJ databases">
        <authorList>
            <person name="Peeters C."/>
        </authorList>
    </citation>
    <scope>NUCLEOTIDE SEQUENCE [LARGE SCALE GENOMIC DNA]</scope>
    <source>
        <strain evidence="14">LMG 29318</strain>
    </source>
</reference>
<evidence type="ECO:0000256" key="10">
    <source>
        <dbReference type="ARBA" id="ARBA00023136"/>
    </source>
</evidence>
<dbReference type="Proteomes" id="UP000054870">
    <property type="component" value="Unassembled WGS sequence"/>
</dbReference>
<keyword evidence="7 14" id="KW-0418">Kinase</keyword>
<keyword evidence="4" id="KW-0597">Phosphoprotein</keyword>
<evidence type="ECO:0000256" key="2">
    <source>
        <dbReference type="ARBA" id="ARBA00004370"/>
    </source>
</evidence>
<evidence type="ECO:0000256" key="8">
    <source>
        <dbReference type="ARBA" id="ARBA00022989"/>
    </source>
</evidence>
<keyword evidence="5" id="KW-0808">Transferase</keyword>
<dbReference type="Pfam" id="PF02518">
    <property type="entry name" value="HATPase_c"/>
    <property type="match status" value="1"/>
</dbReference>
<comment type="caution">
    <text evidence="14">The sequence shown here is derived from an EMBL/GenBank/DDBJ whole genome shotgun (WGS) entry which is preliminary data.</text>
</comment>
<keyword evidence="15" id="KW-1185">Reference proteome</keyword>
<dbReference type="InterPro" id="IPR005467">
    <property type="entry name" value="His_kinase_dom"/>
</dbReference>
<dbReference type="InterPro" id="IPR050428">
    <property type="entry name" value="TCS_sensor_his_kinase"/>
</dbReference>
<evidence type="ECO:0000256" key="11">
    <source>
        <dbReference type="SAM" id="Phobius"/>
    </source>
</evidence>